<evidence type="ECO:0000313" key="6">
    <source>
        <dbReference type="EMBL" id="OGY10704.1"/>
    </source>
</evidence>
<feature type="transmembrane region" description="Helical" evidence="5">
    <location>
        <begin position="77"/>
        <end position="100"/>
    </location>
</feature>
<feature type="transmembrane region" description="Helical" evidence="5">
    <location>
        <begin position="112"/>
        <end position="134"/>
    </location>
</feature>
<keyword evidence="5" id="KW-1003">Cell membrane</keyword>
<sequence>MEKERNNSESEPGIIRYLPYLYEIRKRLFFIISVFLIAWIVGFVYYKQIVLFVLGLYDLSGVNIAFTSPFQFLNLAINAGMIVGLIVVLPLVMFQVLSFLKPALEEKEYSTLLSLVPFGFMLFLGGFGFGTWMMRFVVNIFSSQTNELAIQNLWDVSKFLSQVFMTSLLLGILFQFPLVLTFLLRLGIIKYRSLAKNRIPVYAVLLGTAVFMPPTDIVSLLMMFVPLALIFELTLLLNRNLENKHGLLQAAG</sequence>
<dbReference type="HAMAP" id="MF_00902">
    <property type="entry name" value="TatC"/>
    <property type="match status" value="1"/>
</dbReference>
<dbReference type="GO" id="GO:0033281">
    <property type="term" value="C:TAT protein transport complex"/>
    <property type="evidence" value="ECO:0007669"/>
    <property type="project" value="UniProtKB-UniRule"/>
</dbReference>
<keyword evidence="5" id="KW-0813">Transport</keyword>
<dbReference type="EMBL" id="MHCA01000051">
    <property type="protein sequence ID" value="OGY10704.1"/>
    <property type="molecule type" value="Genomic_DNA"/>
</dbReference>
<comment type="similarity">
    <text evidence="5">Belongs to the TatC family.</text>
</comment>
<evidence type="ECO:0000313" key="7">
    <source>
        <dbReference type="Proteomes" id="UP000178272"/>
    </source>
</evidence>
<proteinExistence type="inferred from homology"/>
<dbReference type="Proteomes" id="UP000178272">
    <property type="component" value="Unassembled WGS sequence"/>
</dbReference>
<dbReference type="PANTHER" id="PTHR30371:SF0">
    <property type="entry name" value="SEC-INDEPENDENT PROTEIN TRANSLOCASE PROTEIN TATC, CHLOROPLASTIC-RELATED"/>
    <property type="match status" value="1"/>
</dbReference>
<keyword evidence="2 5" id="KW-0812">Transmembrane</keyword>
<evidence type="ECO:0000256" key="1">
    <source>
        <dbReference type="ARBA" id="ARBA00004141"/>
    </source>
</evidence>
<dbReference type="InterPro" id="IPR002033">
    <property type="entry name" value="TatC"/>
</dbReference>
<dbReference type="STRING" id="1797517.A3F61_02310"/>
<comment type="subcellular location">
    <subcellularLocation>
        <location evidence="5">Cell membrane</location>
        <topology evidence="5">Multi-pass membrane protein</topology>
    </subcellularLocation>
    <subcellularLocation>
        <location evidence="1">Membrane</location>
        <topology evidence="1">Multi-pass membrane protein</topology>
    </subcellularLocation>
</comment>
<reference evidence="6 7" key="1">
    <citation type="journal article" date="2016" name="Nat. Commun.">
        <title>Thousands of microbial genomes shed light on interconnected biogeochemical processes in an aquifer system.</title>
        <authorList>
            <person name="Anantharaman K."/>
            <person name="Brown C.T."/>
            <person name="Hug L.A."/>
            <person name="Sharon I."/>
            <person name="Castelle C.J."/>
            <person name="Probst A.J."/>
            <person name="Thomas B.C."/>
            <person name="Singh A."/>
            <person name="Wilkins M.J."/>
            <person name="Karaoz U."/>
            <person name="Brodie E.L."/>
            <person name="Williams K.H."/>
            <person name="Hubbard S.S."/>
            <person name="Banfield J.F."/>
        </authorList>
    </citation>
    <scope>NUCLEOTIDE SEQUENCE [LARGE SCALE GENOMIC DNA]</scope>
</reference>
<gene>
    <name evidence="5" type="primary">tatC</name>
    <name evidence="6" type="ORF">A3F61_02310</name>
</gene>
<evidence type="ECO:0000256" key="3">
    <source>
        <dbReference type="ARBA" id="ARBA00022989"/>
    </source>
</evidence>
<evidence type="ECO:0000256" key="2">
    <source>
        <dbReference type="ARBA" id="ARBA00022692"/>
    </source>
</evidence>
<feature type="transmembrane region" description="Helical" evidence="5">
    <location>
        <begin position="28"/>
        <end position="57"/>
    </location>
</feature>
<dbReference type="Pfam" id="PF00902">
    <property type="entry name" value="TatC"/>
    <property type="match status" value="1"/>
</dbReference>
<protein>
    <recommendedName>
        <fullName evidence="5">Sec-independent protein translocase protein TatC</fullName>
    </recommendedName>
</protein>
<comment type="subunit">
    <text evidence="5">Forms a complex with TatA.</text>
</comment>
<keyword evidence="5" id="KW-0653">Protein transport</keyword>
<dbReference type="AlphaFoldDB" id="A0A1G1V5L8"/>
<dbReference type="GO" id="GO:0009977">
    <property type="term" value="F:proton motive force dependent protein transmembrane transporter activity"/>
    <property type="evidence" value="ECO:0007669"/>
    <property type="project" value="TreeGrafter"/>
</dbReference>
<feature type="transmembrane region" description="Helical" evidence="5">
    <location>
        <begin position="163"/>
        <end position="183"/>
    </location>
</feature>
<keyword evidence="5" id="KW-0811">Translocation</keyword>
<dbReference type="PRINTS" id="PR01840">
    <property type="entry name" value="TATCFAMILY"/>
</dbReference>
<dbReference type="PANTHER" id="PTHR30371">
    <property type="entry name" value="SEC-INDEPENDENT PROTEIN TRANSLOCASE PROTEIN TATC"/>
    <property type="match status" value="1"/>
</dbReference>
<accession>A0A1G1V5L8</accession>
<organism evidence="6 7">
    <name type="scientific">Candidatus Blackburnbacteria bacterium RIFCSPHIGHO2_12_FULL_41_13b</name>
    <dbReference type="NCBI Taxonomy" id="1797517"/>
    <lineage>
        <taxon>Bacteria</taxon>
        <taxon>Candidatus Blackburniibacteriota</taxon>
    </lineage>
</organism>
<dbReference type="GO" id="GO:0065002">
    <property type="term" value="P:intracellular protein transmembrane transport"/>
    <property type="evidence" value="ECO:0007669"/>
    <property type="project" value="TreeGrafter"/>
</dbReference>
<comment type="caution">
    <text evidence="5">Lacks conserved residue(s) required for the propagation of feature annotation.</text>
</comment>
<dbReference type="GO" id="GO:0043953">
    <property type="term" value="P:protein transport by the Tat complex"/>
    <property type="evidence" value="ECO:0007669"/>
    <property type="project" value="UniProtKB-UniRule"/>
</dbReference>
<evidence type="ECO:0000256" key="5">
    <source>
        <dbReference type="HAMAP-Rule" id="MF_00902"/>
    </source>
</evidence>
<comment type="caution">
    <text evidence="6">The sequence shown here is derived from an EMBL/GenBank/DDBJ whole genome shotgun (WGS) entry which is preliminary data.</text>
</comment>
<comment type="function">
    <text evidence="5">Part of the twin-arginine translocation (Tat) system that transports large folded proteins containing a characteristic twin-arginine motif in their signal peptide across membranes.</text>
</comment>
<keyword evidence="3 5" id="KW-1133">Transmembrane helix</keyword>
<evidence type="ECO:0000256" key="4">
    <source>
        <dbReference type="ARBA" id="ARBA00023136"/>
    </source>
</evidence>
<keyword evidence="4 5" id="KW-0472">Membrane</keyword>
<name>A0A1G1V5L8_9BACT</name>